<gene>
    <name evidence="1" type="ORF">DFH08DRAFT_368741</name>
</gene>
<organism evidence="1 2">
    <name type="scientific">Mycena albidolilacea</name>
    <dbReference type="NCBI Taxonomy" id="1033008"/>
    <lineage>
        <taxon>Eukaryota</taxon>
        <taxon>Fungi</taxon>
        <taxon>Dikarya</taxon>
        <taxon>Basidiomycota</taxon>
        <taxon>Agaricomycotina</taxon>
        <taxon>Agaricomycetes</taxon>
        <taxon>Agaricomycetidae</taxon>
        <taxon>Agaricales</taxon>
        <taxon>Marasmiineae</taxon>
        <taxon>Mycenaceae</taxon>
        <taxon>Mycena</taxon>
    </lineage>
</organism>
<dbReference type="EMBL" id="JARIHO010000005">
    <property type="protein sequence ID" value="KAJ7361227.1"/>
    <property type="molecule type" value="Genomic_DNA"/>
</dbReference>
<dbReference type="Gene3D" id="3.40.50.300">
    <property type="entry name" value="P-loop containing nucleotide triphosphate hydrolases"/>
    <property type="match status" value="1"/>
</dbReference>
<sequence>MQKMGPRSTRSLRFSWAIWLAVIIPRTRARRRITLRWDRKWAMNVELRFCTPEQYFLGNTPDPDFTLRGFNVASLPKLPLYTPSSSPLILTRPAQELVLFVGCARVGKTRLYRQHFQPAGYLHISQDTLQTRDKCVKAVQKALTGGEKCVVGASKLLYLLADTDVNSRQH</sequence>
<evidence type="ECO:0000313" key="2">
    <source>
        <dbReference type="Proteomes" id="UP001218218"/>
    </source>
</evidence>
<comment type="caution">
    <text evidence="1">The sequence shown here is derived from an EMBL/GenBank/DDBJ whole genome shotgun (WGS) entry which is preliminary data.</text>
</comment>
<dbReference type="GO" id="GO:0006281">
    <property type="term" value="P:DNA repair"/>
    <property type="evidence" value="ECO:0007669"/>
    <property type="project" value="TreeGrafter"/>
</dbReference>
<dbReference type="InterPro" id="IPR027417">
    <property type="entry name" value="P-loop_NTPase"/>
</dbReference>
<protein>
    <submittedName>
        <fullName evidence="1">Uncharacterized protein</fullName>
    </submittedName>
</protein>
<evidence type="ECO:0000313" key="1">
    <source>
        <dbReference type="EMBL" id="KAJ7361227.1"/>
    </source>
</evidence>
<dbReference type="AlphaFoldDB" id="A0AAD7AK48"/>
<dbReference type="GO" id="GO:0046404">
    <property type="term" value="F:ATP-dependent polydeoxyribonucleotide 5'-hydroxyl-kinase activity"/>
    <property type="evidence" value="ECO:0007669"/>
    <property type="project" value="TreeGrafter"/>
</dbReference>
<dbReference type="Proteomes" id="UP001218218">
    <property type="component" value="Unassembled WGS sequence"/>
</dbReference>
<dbReference type="PANTHER" id="PTHR12083:SF9">
    <property type="entry name" value="BIFUNCTIONAL POLYNUCLEOTIDE PHOSPHATASE_KINASE"/>
    <property type="match status" value="1"/>
</dbReference>
<dbReference type="SUPFAM" id="SSF52540">
    <property type="entry name" value="P-loop containing nucleoside triphosphate hydrolases"/>
    <property type="match status" value="1"/>
</dbReference>
<name>A0AAD7AK48_9AGAR</name>
<reference evidence="1" key="1">
    <citation type="submission" date="2023-03" db="EMBL/GenBank/DDBJ databases">
        <title>Massive genome expansion in bonnet fungi (Mycena s.s.) driven by repeated elements and novel gene families across ecological guilds.</title>
        <authorList>
            <consortium name="Lawrence Berkeley National Laboratory"/>
            <person name="Harder C.B."/>
            <person name="Miyauchi S."/>
            <person name="Viragh M."/>
            <person name="Kuo A."/>
            <person name="Thoen E."/>
            <person name="Andreopoulos B."/>
            <person name="Lu D."/>
            <person name="Skrede I."/>
            <person name="Drula E."/>
            <person name="Henrissat B."/>
            <person name="Morin E."/>
            <person name="Kohler A."/>
            <person name="Barry K."/>
            <person name="LaButti K."/>
            <person name="Morin E."/>
            <person name="Salamov A."/>
            <person name="Lipzen A."/>
            <person name="Mereny Z."/>
            <person name="Hegedus B."/>
            <person name="Baldrian P."/>
            <person name="Stursova M."/>
            <person name="Weitz H."/>
            <person name="Taylor A."/>
            <person name="Grigoriev I.V."/>
            <person name="Nagy L.G."/>
            <person name="Martin F."/>
            <person name="Kauserud H."/>
        </authorList>
    </citation>
    <scope>NUCLEOTIDE SEQUENCE</scope>
    <source>
        <strain evidence="1">CBHHK002</strain>
    </source>
</reference>
<accession>A0AAD7AK48</accession>
<dbReference type="GO" id="GO:0046403">
    <property type="term" value="F:polynucleotide 3'-phosphatase activity"/>
    <property type="evidence" value="ECO:0007669"/>
    <property type="project" value="TreeGrafter"/>
</dbReference>
<proteinExistence type="predicted"/>
<keyword evidence="2" id="KW-1185">Reference proteome</keyword>
<dbReference type="GO" id="GO:0003690">
    <property type="term" value="F:double-stranded DNA binding"/>
    <property type="evidence" value="ECO:0007669"/>
    <property type="project" value="TreeGrafter"/>
</dbReference>
<dbReference type="PANTHER" id="PTHR12083">
    <property type="entry name" value="BIFUNCTIONAL POLYNUCLEOTIDE PHOSPHATASE/KINASE"/>
    <property type="match status" value="1"/>
</dbReference>